<evidence type="ECO:0000313" key="12">
    <source>
        <dbReference type="Proteomes" id="UP001150569"/>
    </source>
</evidence>
<dbReference type="SUPFAM" id="SSF48371">
    <property type="entry name" value="ARM repeat"/>
    <property type="match status" value="2"/>
</dbReference>
<dbReference type="GO" id="GO:0004430">
    <property type="term" value="F:1-phosphatidylinositol 4-kinase activity"/>
    <property type="evidence" value="ECO:0007669"/>
    <property type="project" value="UniProtKB-EC"/>
</dbReference>
<comment type="similarity">
    <text evidence="2">Belongs to the PI3/PI4-kinase family. Type III PI4K subfamily.</text>
</comment>
<dbReference type="Pfam" id="PF19274">
    <property type="entry name" value="PI4K_N"/>
    <property type="match status" value="2"/>
</dbReference>
<proteinExistence type="inferred from homology"/>
<feature type="region of interest" description="Disordered" evidence="8">
    <location>
        <begin position="443"/>
        <end position="469"/>
    </location>
</feature>
<dbReference type="PROSITE" id="PS00915">
    <property type="entry name" value="PI3_4_KINASE_1"/>
    <property type="match status" value="1"/>
</dbReference>
<dbReference type="EMBL" id="JANBPT010000048">
    <property type="protein sequence ID" value="KAJ1929078.1"/>
    <property type="molecule type" value="Genomic_DNA"/>
</dbReference>
<evidence type="ECO:0000256" key="2">
    <source>
        <dbReference type="ARBA" id="ARBA00006209"/>
    </source>
</evidence>
<dbReference type="Gene3D" id="1.10.1070.11">
    <property type="entry name" value="Phosphatidylinositol 3-/4-kinase, catalytic domain"/>
    <property type="match status" value="1"/>
</dbReference>
<evidence type="ECO:0000259" key="9">
    <source>
        <dbReference type="PROSITE" id="PS50290"/>
    </source>
</evidence>
<dbReference type="InterPro" id="IPR015433">
    <property type="entry name" value="PI3/4_kinase"/>
</dbReference>
<name>A0A9W8DY96_9FUNG</name>
<dbReference type="GO" id="GO:0046854">
    <property type="term" value="P:phosphatidylinositol phosphate biosynthetic process"/>
    <property type="evidence" value="ECO:0007669"/>
    <property type="project" value="InterPro"/>
</dbReference>
<evidence type="ECO:0000256" key="3">
    <source>
        <dbReference type="ARBA" id="ARBA00012169"/>
    </source>
</evidence>
<feature type="region of interest" description="Disordered" evidence="8">
    <location>
        <begin position="1897"/>
        <end position="1929"/>
    </location>
</feature>
<dbReference type="PROSITE" id="PS50290">
    <property type="entry name" value="PI3_4_KINASE_3"/>
    <property type="match status" value="1"/>
</dbReference>
<evidence type="ECO:0000313" key="11">
    <source>
        <dbReference type="EMBL" id="KAJ1929078.1"/>
    </source>
</evidence>
<dbReference type="InterPro" id="IPR011009">
    <property type="entry name" value="Kinase-like_dom_sf"/>
</dbReference>
<feature type="domain" description="PI3K/PI4K catalytic" evidence="9">
    <location>
        <begin position="1949"/>
        <end position="2218"/>
    </location>
</feature>
<keyword evidence="4 11" id="KW-0808">Transferase</keyword>
<dbReference type="GO" id="GO:0048015">
    <property type="term" value="P:phosphatidylinositol-mediated signaling"/>
    <property type="evidence" value="ECO:0007669"/>
    <property type="project" value="TreeGrafter"/>
</dbReference>
<accession>A0A9W8DY96</accession>
<evidence type="ECO:0000259" key="10">
    <source>
        <dbReference type="PROSITE" id="PS51545"/>
    </source>
</evidence>
<dbReference type="InterPro" id="IPR018936">
    <property type="entry name" value="PI3/4_kinase_CS"/>
</dbReference>
<evidence type="ECO:0000256" key="1">
    <source>
        <dbReference type="ARBA" id="ARBA00001686"/>
    </source>
</evidence>
<reference evidence="11" key="1">
    <citation type="submission" date="2022-07" db="EMBL/GenBank/DDBJ databases">
        <title>Phylogenomic reconstructions and comparative analyses of Kickxellomycotina fungi.</title>
        <authorList>
            <person name="Reynolds N.K."/>
            <person name="Stajich J.E."/>
            <person name="Barry K."/>
            <person name="Grigoriev I.V."/>
            <person name="Crous P."/>
            <person name="Smith M.E."/>
        </authorList>
    </citation>
    <scope>NUCLEOTIDE SEQUENCE</scope>
    <source>
        <strain evidence="11">RSA 861</strain>
    </source>
</reference>
<comment type="catalytic activity">
    <reaction evidence="1">
        <text>a 1,2-diacyl-sn-glycero-3-phospho-(1D-myo-inositol) + ATP = a 1,2-diacyl-sn-glycero-3-phospho-(1D-myo-inositol 4-phosphate) + ADP + H(+)</text>
        <dbReference type="Rhea" id="RHEA:19877"/>
        <dbReference type="ChEBI" id="CHEBI:15378"/>
        <dbReference type="ChEBI" id="CHEBI:30616"/>
        <dbReference type="ChEBI" id="CHEBI:57880"/>
        <dbReference type="ChEBI" id="CHEBI:58178"/>
        <dbReference type="ChEBI" id="CHEBI:456216"/>
        <dbReference type="EC" id="2.7.1.67"/>
    </reaction>
</comment>
<dbReference type="Pfam" id="PF00613">
    <property type="entry name" value="PI3Ka"/>
    <property type="match status" value="1"/>
</dbReference>
<dbReference type="InterPro" id="IPR000403">
    <property type="entry name" value="PI3/4_kinase_cat_dom"/>
</dbReference>
<evidence type="ECO:0000256" key="8">
    <source>
        <dbReference type="SAM" id="MobiDB-lite"/>
    </source>
</evidence>
<dbReference type="InterPro" id="IPR016024">
    <property type="entry name" value="ARM-type_fold"/>
</dbReference>
<dbReference type="FunFam" id="3.30.1010.10:FF:000014">
    <property type="entry name" value="Phosphatidylinositol 4-kinase STT4"/>
    <property type="match status" value="1"/>
</dbReference>
<evidence type="ECO:0000256" key="7">
    <source>
        <dbReference type="ARBA" id="ARBA00022840"/>
    </source>
</evidence>
<dbReference type="PANTHER" id="PTHR10048">
    <property type="entry name" value="PHOSPHATIDYLINOSITOL KINASE"/>
    <property type="match status" value="1"/>
</dbReference>
<keyword evidence="6 11" id="KW-0418">Kinase</keyword>
<dbReference type="Pfam" id="PF00454">
    <property type="entry name" value="PI3_PI4_kinase"/>
    <property type="match status" value="1"/>
</dbReference>
<dbReference type="CDD" id="cd05167">
    <property type="entry name" value="PI4Kc_III_alpha"/>
    <property type="match status" value="1"/>
</dbReference>
<dbReference type="GO" id="GO:0005524">
    <property type="term" value="F:ATP binding"/>
    <property type="evidence" value="ECO:0007669"/>
    <property type="project" value="UniProtKB-KW"/>
</dbReference>
<feature type="compositionally biased region" description="Polar residues" evidence="8">
    <location>
        <begin position="460"/>
        <end position="469"/>
    </location>
</feature>
<evidence type="ECO:0000256" key="4">
    <source>
        <dbReference type="ARBA" id="ARBA00022679"/>
    </source>
</evidence>
<organism evidence="11 12">
    <name type="scientific">Tieghemiomyces parasiticus</name>
    <dbReference type="NCBI Taxonomy" id="78921"/>
    <lineage>
        <taxon>Eukaryota</taxon>
        <taxon>Fungi</taxon>
        <taxon>Fungi incertae sedis</taxon>
        <taxon>Zoopagomycota</taxon>
        <taxon>Kickxellomycotina</taxon>
        <taxon>Dimargaritomycetes</taxon>
        <taxon>Dimargaritales</taxon>
        <taxon>Dimargaritaceae</taxon>
        <taxon>Tieghemiomyces</taxon>
    </lineage>
</organism>
<dbReference type="InterPro" id="IPR001263">
    <property type="entry name" value="PI3K_accessory_dom"/>
</dbReference>
<keyword evidence="12" id="KW-1185">Reference proteome</keyword>
<dbReference type="PROSITE" id="PS51545">
    <property type="entry name" value="PIK_HELICAL"/>
    <property type="match status" value="1"/>
</dbReference>
<dbReference type="PANTHER" id="PTHR10048:SF15">
    <property type="entry name" value="PHOSPHATIDYLINOSITOL 4-KINASE ALPHA"/>
    <property type="match status" value="1"/>
</dbReference>
<dbReference type="InterPro" id="IPR042236">
    <property type="entry name" value="PI3K_accessory_sf"/>
</dbReference>
<dbReference type="FunFam" id="1.25.40.70:FF:000011">
    <property type="entry name" value="Phosphatidylinositol 4-kinase alpha"/>
    <property type="match status" value="1"/>
</dbReference>
<protein>
    <recommendedName>
        <fullName evidence="3">1-phosphatidylinositol 4-kinase</fullName>
        <ecNumber evidence="3">2.7.1.67</ecNumber>
    </recommendedName>
</protein>
<sequence>MDGLEFPDLHHQILHQLATTLALQKEKASHQGVPQLWNQFPTLPVAEAVVPASPAAVPAQPAEPADGGRTGPPGDKSPPPLTNGHAVPGPTAINSSPVTPELMTARQQSAILAGARWALETKSYATRCQLVQRLLPYLAALPDYTYPENYRWKEISPEDRFVYEFTSYLLNIAAEELVNPATDEPDVPHPANLAHTILEAVWSYVESHVHLLCDASPVRACTFVLPSLNGAFQALEDAPLAFPASWVVKAYDLAKRLLHGDVLDTITRKIAAARRGTSVGDASDSGPRYARRVLKRYADSGAPFSSNAVIVRYLGFVRNVLVRRSVRTDIDADCRTKVRVASRGRSGTTAAPAVNHLNAADLHDEAPRAKPPAPVATGAGGAGLQEPETYEECWAQLKTRPQPRFSENAAAPDDPSAYARAVRGLFVLSQRYWADLVNLMREPSPTGSSPDEMVRPAPTAGSTPNVGWSPQLTVRPGGPGPAATLAVPSAHQLPPTASTPQWYLAPELYVLDLLPRCLQVAGLACYVLGCLDEPFLNDILTFLISPLARACPLVVITICDVLEVIAGSFPDYRAEILQSMIDYVNHPPANAAEVMPDASGLERNPAEVALDDELLGYVVHVLTRCLALNAGGDQVALSTLHLFMNTLFAMHLDTQKVPLAHRISRNAIIALSDVTLALHNDRITVWCVSTLLRSAKKHDVSLRRLIIEKLAQVALIAPTTSFVEVVELLALVGDTRHAREAGVEAHVLRETVWRTMRYLATRANQRPDLYNRFLALILNWFVDKGVEIQTTACVVRTRGVIHAKELGVFLPVIQALLEHRDFEPHLKASHDMVSLMRNVWFHLVLNGCLVDPSWIAEYNDALVVMAAKSPILVHESAINYLETDLEYNSVLRRGYSEQSLSSLRATLASYLPDHAAAIRSLSFAQTTFLLAIWYVETTRGRAGNCTQVLRYFDNPGVTSSKLVGLIEAIADRTLKEYVQERRFQFTSAVVNEQMKGQLRALLISSCSRLERVSRLSRIFVKGILRPYPQALLDSQLLFTLLELVQLVWESCQAEIEDEFYPVYSFTSRPLGITLQLPDSMSYRKTLLASFAVAARDWLLLTTRAAPLEMDNLLQDYLARTDNVTVGFRPHVGRSLALDIGRSLYAAVAGTLTSALFGAEAGGDPVPVMLPVAGESQPGAAGFAGGALTTFGTPSGTAPAFTVDAASAFLFQFGRRMYYRGEQHGWATPEARDEANRALLDELRTLHARACRRDSVPAEDLYAVFCRAAAVVKSQPTPDRLILHLLCWTPVHLFTDDAMKMAAAVWTDLLLHRPELEPVLMAELVACWTWTVRHRRGLFTDRFTPRNPFGSKMSYAPTDKTARYRAYQGIAACFHPHVTWILFFTSRLEATQFHHPDTALLLARMFQLTFPALDRLSSNPLARQGRFLLARLGLKLLEHLFAGPVVVFRFRLHVYALALSWFTVAPRWTFSGSKRSIAEELRLLIDCYGAVEADLTTATTAGAHVQWSGSIEARAKSTAALLDDLPPPAVDGRAYTSPELPSPATRQRLVRQKRLILLLLASEIRRLVVWNSASDPAVTQRDAGGRFREPAYPEEGWRQVVRDAWDFDPNLAVYLPARLSHPAVADELRCLVLRDPRAVVRNPDALPHLLPRSQTLTLDQKRYLLYWAPVAPVAATAYLTGTHSAQPLVVQYAMRALAQYPIDVVFFYVPQLVQALRYDLLGYVERYILDAALISQLFAHQIIWNMKANMYKDEEGMVPDTLKPTLDRMIAHIVGQLSGPNQAFYEREFAFFGKVTGISGKLKPFIKKPKEEKKKKIDEEMRQIAVDVGVYLPSNPDGTVVDIDYNSGRPLQSHAKAPFMATFYVKRRIAATDEVQELIDDHGSDDSVVLVDSEQVLTPTEPEPTMTVPPTDPKPPSNAPVGGMAAAAETHGAPRSAASSFVANGGGGGGAPLSVTSTHAESQAQMAARVAEVIVKQSAIFKVGDDCRQDVLALQLIAVFKNIFTSVGLDLYLFPYRVVATNPGCGMIDVIPNAISRDQLGREKVNSLYDYFVTKYGGEDSVSFQKARHNFVQSVAAYSLISFLLQIKDRHNGNIMIDDRGHMVHIDFGFILDISPGGINFESSPFKLTTEMINVMGGSATAQPFKLFADLCVKAYLASRPYAELIVETVRLMADSGLPCFKGESTLVKLRQRFQLDKTERDAAQYMLDRIHESFQNRRTVLYDSFQKATNGIPY</sequence>
<dbReference type="SMART" id="SM00146">
    <property type="entry name" value="PI3Kc"/>
    <property type="match status" value="1"/>
</dbReference>
<dbReference type="EC" id="2.7.1.67" evidence="3"/>
<dbReference type="GO" id="GO:0005737">
    <property type="term" value="C:cytoplasm"/>
    <property type="evidence" value="ECO:0007669"/>
    <property type="project" value="TreeGrafter"/>
</dbReference>
<dbReference type="SUPFAM" id="SSF56112">
    <property type="entry name" value="Protein kinase-like (PK-like)"/>
    <property type="match status" value="1"/>
</dbReference>
<dbReference type="FunFam" id="1.10.1070.11:FF:000012">
    <property type="entry name" value="Phosphatidylinositol 4-kinase alpha 1"/>
    <property type="match status" value="1"/>
</dbReference>
<feature type="region of interest" description="Disordered" evidence="8">
    <location>
        <begin position="54"/>
        <end position="97"/>
    </location>
</feature>
<feature type="compositionally biased region" description="Low complexity" evidence="8">
    <location>
        <begin position="54"/>
        <end position="65"/>
    </location>
</feature>
<dbReference type="InterPro" id="IPR036940">
    <property type="entry name" value="PI3/4_kinase_cat_sf"/>
</dbReference>
<feature type="compositionally biased region" description="Low complexity" evidence="8">
    <location>
        <begin position="1897"/>
        <end position="1908"/>
    </location>
</feature>
<gene>
    <name evidence="11" type="primary">STT4_1</name>
    <name evidence="11" type="ORF">IWQ60_001479</name>
</gene>
<comment type="caution">
    <text evidence="11">The sequence shown here is derived from an EMBL/GenBank/DDBJ whole genome shotgun (WGS) entry which is preliminary data.</text>
</comment>
<feature type="region of interest" description="Disordered" evidence="8">
    <location>
        <begin position="364"/>
        <end position="385"/>
    </location>
</feature>
<dbReference type="PROSITE" id="PS00916">
    <property type="entry name" value="PI3_4_KINASE_2"/>
    <property type="match status" value="1"/>
</dbReference>
<evidence type="ECO:0000256" key="6">
    <source>
        <dbReference type="ARBA" id="ARBA00022777"/>
    </source>
</evidence>
<dbReference type="InterPro" id="IPR045495">
    <property type="entry name" value="PI4K_N"/>
</dbReference>
<keyword evidence="5" id="KW-0547">Nucleotide-binding</keyword>
<evidence type="ECO:0000256" key="5">
    <source>
        <dbReference type="ARBA" id="ARBA00022741"/>
    </source>
</evidence>
<dbReference type="OrthoDB" id="10264149at2759"/>
<dbReference type="Gene3D" id="1.25.40.70">
    <property type="entry name" value="Phosphatidylinositol 3-kinase, accessory domain (PIK)"/>
    <property type="match status" value="1"/>
</dbReference>
<dbReference type="Gene3D" id="3.30.1010.10">
    <property type="entry name" value="Phosphatidylinositol 3-kinase Catalytic Subunit, Chain A, domain 4"/>
    <property type="match status" value="1"/>
</dbReference>
<feature type="domain" description="PIK helical" evidence="10">
    <location>
        <begin position="1586"/>
        <end position="1771"/>
    </location>
</feature>
<dbReference type="Proteomes" id="UP001150569">
    <property type="component" value="Unassembled WGS sequence"/>
</dbReference>
<dbReference type="GO" id="GO:0005886">
    <property type="term" value="C:plasma membrane"/>
    <property type="evidence" value="ECO:0007669"/>
    <property type="project" value="TreeGrafter"/>
</dbReference>
<keyword evidence="7" id="KW-0067">ATP-binding</keyword>
<dbReference type="SMART" id="SM00145">
    <property type="entry name" value="PI3Ka"/>
    <property type="match status" value="1"/>
</dbReference>